<protein>
    <recommendedName>
        <fullName evidence="5">Queuine tRNA-ribosyltransferase accessory subunit 2</fullName>
    </recommendedName>
    <alternativeName>
        <fullName evidence="5">Queuine tRNA-ribosyltransferase domain-containing protein 1</fullName>
    </alternativeName>
</protein>
<evidence type="ECO:0000259" key="7">
    <source>
        <dbReference type="Pfam" id="PF01702"/>
    </source>
</evidence>
<reference evidence="8 9" key="1">
    <citation type="submission" date="2018-12" db="EMBL/GenBank/DDBJ databases">
        <title>Genome sequence and assembly of Colletotrichum trifolii.</title>
        <authorList>
            <person name="Gan P."/>
            <person name="Shirasu K."/>
        </authorList>
    </citation>
    <scope>NUCLEOTIDE SEQUENCE [LARGE SCALE GENOMIC DNA]</scope>
    <source>
        <strain evidence="8 9">543-2</strain>
    </source>
</reference>
<evidence type="ECO:0000256" key="2">
    <source>
        <dbReference type="ARBA" id="ARBA00022694"/>
    </source>
</evidence>
<dbReference type="GO" id="GO:0046872">
    <property type="term" value="F:metal ion binding"/>
    <property type="evidence" value="ECO:0007669"/>
    <property type="project" value="UniProtKB-KW"/>
</dbReference>
<keyword evidence="9" id="KW-1185">Reference proteome</keyword>
<accession>A0A4R8RIV7</accession>
<name>A0A4R8RIV7_COLTR</name>
<keyword evidence="2 5" id="KW-0819">tRNA processing</keyword>
<evidence type="ECO:0000256" key="4">
    <source>
        <dbReference type="ARBA" id="ARBA00022833"/>
    </source>
</evidence>
<feature type="domain" description="tRNA-guanine(15) transglycosylase-like" evidence="7">
    <location>
        <begin position="30"/>
        <end position="403"/>
    </location>
</feature>
<dbReference type="InterPro" id="IPR028592">
    <property type="entry name" value="QTRTD1"/>
</dbReference>
<dbReference type="PANTHER" id="PTHR46064:SF1">
    <property type="entry name" value="QUEUINE TRNA-RIBOSYLTRANSFERASE ACCESSORY SUBUNIT 2"/>
    <property type="match status" value="1"/>
</dbReference>
<dbReference type="InterPro" id="IPR036511">
    <property type="entry name" value="TGT-like_sf"/>
</dbReference>
<gene>
    <name evidence="8" type="ORF">CTRI78_v005003</name>
</gene>
<feature type="compositionally biased region" description="Basic and acidic residues" evidence="6">
    <location>
        <begin position="471"/>
        <end position="487"/>
    </location>
</feature>
<keyword evidence="8" id="KW-0808">Transferase</keyword>
<dbReference type="Proteomes" id="UP000295703">
    <property type="component" value="Unassembled WGS sequence"/>
</dbReference>
<feature type="binding site" evidence="5">
    <location>
        <position position="342"/>
    </location>
    <ligand>
        <name>Zn(2+)</name>
        <dbReference type="ChEBI" id="CHEBI:29105"/>
    </ligand>
</feature>
<dbReference type="GO" id="GO:0006400">
    <property type="term" value="P:tRNA modification"/>
    <property type="evidence" value="ECO:0007669"/>
    <property type="project" value="InterPro"/>
</dbReference>
<dbReference type="Pfam" id="PF01702">
    <property type="entry name" value="TGT"/>
    <property type="match status" value="1"/>
</dbReference>
<keyword evidence="1 5" id="KW-0963">Cytoplasm</keyword>
<dbReference type="AlphaFoldDB" id="A0A4R8RIV7"/>
<evidence type="ECO:0000256" key="1">
    <source>
        <dbReference type="ARBA" id="ARBA00022490"/>
    </source>
</evidence>
<comment type="subcellular location">
    <subcellularLocation>
        <location evidence="5">Cytoplasm</location>
    </subcellularLocation>
</comment>
<keyword evidence="3 5" id="KW-0479">Metal-binding</keyword>
<dbReference type="GO" id="GO:0005737">
    <property type="term" value="C:cytoplasm"/>
    <property type="evidence" value="ECO:0007669"/>
    <property type="project" value="UniProtKB-SubCell"/>
</dbReference>
<comment type="caution">
    <text evidence="8">The sequence shown here is derived from an EMBL/GenBank/DDBJ whole genome shotgun (WGS) entry which is preliminary data.</text>
</comment>
<dbReference type="InterPro" id="IPR050852">
    <property type="entry name" value="Queuine_tRNA-ribosyltrfase"/>
</dbReference>
<dbReference type="InterPro" id="IPR002616">
    <property type="entry name" value="tRNA_ribo_trans-like"/>
</dbReference>
<dbReference type="Gene3D" id="3.20.20.105">
    <property type="entry name" value="Queuine tRNA-ribosyltransferase-like"/>
    <property type="match status" value="1"/>
</dbReference>
<dbReference type="GO" id="GO:0008479">
    <property type="term" value="F:tRNA-guanosine(34) queuine transglycosylase activity"/>
    <property type="evidence" value="ECO:0007669"/>
    <property type="project" value="UniProtKB-UniRule"/>
</dbReference>
<proteinExistence type="inferred from homology"/>
<feature type="region of interest" description="Disordered" evidence="6">
    <location>
        <begin position="405"/>
        <end position="487"/>
    </location>
</feature>
<feature type="binding site" evidence="5">
    <location>
        <position position="337"/>
    </location>
    <ligand>
        <name>Zn(2+)</name>
        <dbReference type="ChEBI" id="CHEBI:29105"/>
    </ligand>
</feature>
<organism evidence="8 9">
    <name type="scientific">Colletotrichum trifolii</name>
    <dbReference type="NCBI Taxonomy" id="5466"/>
    <lineage>
        <taxon>Eukaryota</taxon>
        <taxon>Fungi</taxon>
        <taxon>Dikarya</taxon>
        <taxon>Ascomycota</taxon>
        <taxon>Pezizomycotina</taxon>
        <taxon>Sordariomycetes</taxon>
        <taxon>Hypocreomycetidae</taxon>
        <taxon>Glomerellales</taxon>
        <taxon>Glomerellaceae</taxon>
        <taxon>Colletotrichum</taxon>
        <taxon>Colletotrichum orbiculare species complex</taxon>
    </lineage>
</organism>
<dbReference type="SUPFAM" id="SSF51713">
    <property type="entry name" value="tRNA-guanine transglycosylase"/>
    <property type="match status" value="1"/>
</dbReference>
<evidence type="ECO:0000313" key="9">
    <source>
        <dbReference type="Proteomes" id="UP000295703"/>
    </source>
</evidence>
<sequence length="487" mass="53127">MTVAGTTNGESTHNGMRFEILKKAADGAASARLGRLALPRRKPIETPNYLATASRGVIPHITPDNLAKHARFGAAYLALEDFIERKTPPILSMPSSPDKRRIDAFTCFPDTIATVLAARRNPAIKTPVGNGSKFMAIFTSTGFRNLTIDDYCSAVHTLRPDMAVGPADLFHTSTMPPSKKLVRMAERTDEWADVFLSPKNREALRQAEVAVFAPVLAVPYHIQWEYLNHLSMDVVDALGGLALYNVDLLPDIVENYKPLVALPRLSLHIPDTPQAVLRQISLGVDVCSVPFVNTISDSGVALTFSFPAPHNDGVRPLGVDMWLPEHEAALEPLSPGCGCYACTTHHRAFVHHLLNAKEMLGWTLLQIHNHQVLTDFFAGVRAALEVGVEHFEEQVGKFAAAYEPELPQGTGTRPRARGYHFKGEANPSRINPPAWENFSDVGSDAGRAATAGGEGQGQETPLVPDVGSLELEDKGFAEVDEKSELRR</sequence>
<comment type="similarity">
    <text evidence="5">Belongs to the queuine tRNA-ribosyltransferase family. QTRT2 subfamily.</text>
</comment>
<comment type="subunit">
    <text evidence="5">Heterodimer of a catalytic subunit and an accessory subunit.</text>
</comment>
<feature type="binding site" evidence="5">
    <location>
        <position position="339"/>
    </location>
    <ligand>
        <name>Zn(2+)</name>
        <dbReference type="ChEBI" id="CHEBI:29105"/>
    </ligand>
</feature>
<comment type="function">
    <text evidence="5">Non-catalytic subunit of the queuine tRNA-ribosyltransferase (TGT) that catalyzes the base-exchange of a guanine (G) residue with queuine (Q) at position 34 (anticodon wobble position) in tRNAs with GU(N) anticodons (tRNA-Asp, -Asn, -His and -Tyr), resulting in the hypermodified nucleoside queuosine (7-(((4,5-cis-dihydroxy-2-cyclopenten-1-yl)amino)methyl)-7-deazaguanosine).</text>
</comment>
<evidence type="ECO:0000256" key="3">
    <source>
        <dbReference type="ARBA" id="ARBA00022723"/>
    </source>
</evidence>
<evidence type="ECO:0000313" key="8">
    <source>
        <dbReference type="EMBL" id="TDZ59831.1"/>
    </source>
</evidence>
<keyword evidence="4 5" id="KW-0862">Zinc</keyword>
<comment type="cofactor">
    <cofactor evidence="5">
        <name>Zn(2+)</name>
        <dbReference type="ChEBI" id="CHEBI:29105"/>
    </cofactor>
    <text evidence="5">Binds 1 zinc ion per subunit.</text>
</comment>
<dbReference type="PANTHER" id="PTHR46064">
    <property type="entry name" value="QUEUINE TRNA-RIBOSYLTRANSFERASE ACCESSORY SUBUNIT 2"/>
    <property type="match status" value="1"/>
</dbReference>
<feature type="binding site" evidence="5">
    <location>
        <position position="368"/>
    </location>
    <ligand>
        <name>Zn(2+)</name>
        <dbReference type="ChEBI" id="CHEBI:29105"/>
    </ligand>
</feature>
<dbReference type="STRING" id="5466.A0A4R8RIV7"/>
<evidence type="ECO:0000256" key="5">
    <source>
        <dbReference type="HAMAP-Rule" id="MF_03043"/>
    </source>
</evidence>
<dbReference type="EMBL" id="RYZW01000039">
    <property type="protein sequence ID" value="TDZ59831.1"/>
    <property type="molecule type" value="Genomic_DNA"/>
</dbReference>
<evidence type="ECO:0000256" key="6">
    <source>
        <dbReference type="SAM" id="MobiDB-lite"/>
    </source>
</evidence>
<dbReference type="HAMAP" id="MF_03043">
    <property type="entry name" value="QTRT2"/>
    <property type="match status" value="1"/>
</dbReference>